<protein>
    <submittedName>
        <fullName evidence="1">Uncharacterized protein</fullName>
    </submittedName>
</protein>
<proteinExistence type="predicted"/>
<name>A0ABV0JW08_9CYAN</name>
<accession>A0ABV0JW08</accession>
<evidence type="ECO:0000313" key="1">
    <source>
        <dbReference type="EMBL" id="MEP0867641.1"/>
    </source>
</evidence>
<dbReference type="EMBL" id="JAMPKK010000080">
    <property type="protein sequence ID" value="MEP0867641.1"/>
    <property type="molecule type" value="Genomic_DNA"/>
</dbReference>
<sequence length="48" mass="5482">MLSTRQCSKAIAEKISSQRTLKDGTVFTGVAYIVREDKDEYDPNIQQF</sequence>
<keyword evidence="2" id="KW-1185">Reference proteome</keyword>
<comment type="caution">
    <text evidence="1">The sequence shown here is derived from an EMBL/GenBank/DDBJ whole genome shotgun (WGS) entry which is preliminary data.</text>
</comment>
<organism evidence="1 2">
    <name type="scientific">Funiculus sociatus GB2-A5</name>
    <dbReference type="NCBI Taxonomy" id="2933946"/>
    <lineage>
        <taxon>Bacteria</taxon>
        <taxon>Bacillati</taxon>
        <taxon>Cyanobacteriota</taxon>
        <taxon>Cyanophyceae</taxon>
        <taxon>Coleofasciculales</taxon>
        <taxon>Coleofasciculaceae</taxon>
        <taxon>Funiculus</taxon>
    </lineage>
</organism>
<evidence type="ECO:0000313" key="2">
    <source>
        <dbReference type="Proteomes" id="UP001442494"/>
    </source>
</evidence>
<dbReference type="Proteomes" id="UP001442494">
    <property type="component" value="Unassembled WGS sequence"/>
</dbReference>
<reference evidence="1 2" key="1">
    <citation type="submission" date="2022-04" db="EMBL/GenBank/DDBJ databases">
        <title>Positive selection, recombination, and allopatry shape intraspecific diversity of widespread and dominant cyanobacteria.</title>
        <authorList>
            <person name="Wei J."/>
            <person name="Shu W."/>
            <person name="Hu C."/>
        </authorList>
    </citation>
    <scope>NUCLEOTIDE SEQUENCE [LARGE SCALE GENOMIC DNA]</scope>
    <source>
        <strain evidence="1 2">GB2-A5</strain>
    </source>
</reference>
<gene>
    <name evidence="1" type="ORF">NDI37_24640</name>
</gene>